<name>A0ABP7UZC8_9BACT</name>
<comment type="caution">
    <text evidence="6">The sequence shown here is derived from an EMBL/GenBank/DDBJ whole genome shotgun (WGS) entry which is preliminary data.</text>
</comment>
<evidence type="ECO:0000313" key="6">
    <source>
        <dbReference type="EMBL" id="GAA4056107.1"/>
    </source>
</evidence>
<evidence type="ECO:0000256" key="1">
    <source>
        <dbReference type="ARBA" id="ARBA00004442"/>
    </source>
</evidence>
<evidence type="ECO:0000259" key="5">
    <source>
        <dbReference type="Pfam" id="PF14905"/>
    </source>
</evidence>
<evidence type="ECO:0000256" key="2">
    <source>
        <dbReference type="ARBA" id="ARBA00023136"/>
    </source>
</evidence>
<evidence type="ECO:0000313" key="7">
    <source>
        <dbReference type="Proteomes" id="UP001501469"/>
    </source>
</evidence>
<dbReference type="EMBL" id="BAABDK010000035">
    <property type="protein sequence ID" value="GAA4056107.1"/>
    <property type="molecule type" value="Genomic_DNA"/>
</dbReference>
<evidence type="ECO:0000256" key="4">
    <source>
        <dbReference type="SAM" id="SignalP"/>
    </source>
</evidence>
<evidence type="ECO:0000256" key="3">
    <source>
        <dbReference type="ARBA" id="ARBA00023237"/>
    </source>
</evidence>
<keyword evidence="7" id="KW-1185">Reference proteome</keyword>
<keyword evidence="3" id="KW-0998">Cell outer membrane</keyword>
<dbReference type="Pfam" id="PF14905">
    <property type="entry name" value="OMP_b-brl_3"/>
    <property type="match status" value="1"/>
</dbReference>
<dbReference type="RefSeq" id="WP_345059972.1">
    <property type="nucleotide sequence ID" value="NZ_BAABDK010000035.1"/>
</dbReference>
<gene>
    <name evidence="6" type="ORF">GCM10022409_49250</name>
</gene>
<dbReference type="Gene3D" id="2.40.170.20">
    <property type="entry name" value="TonB-dependent receptor, beta-barrel domain"/>
    <property type="match status" value="1"/>
</dbReference>
<keyword evidence="4" id="KW-0732">Signal</keyword>
<dbReference type="InterPro" id="IPR041700">
    <property type="entry name" value="OMP_b-brl_3"/>
</dbReference>
<proteinExistence type="predicted"/>
<dbReference type="SUPFAM" id="SSF49452">
    <property type="entry name" value="Starch-binding domain-like"/>
    <property type="match status" value="1"/>
</dbReference>
<comment type="subcellular location">
    <subcellularLocation>
        <location evidence="1">Cell outer membrane</location>
    </subcellularLocation>
</comment>
<dbReference type="Proteomes" id="UP001501469">
    <property type="component" value="Unassembled WGS sequence"/>
</dbReference>
<feature type="signal peptide" evidence="4">
    <location>
        <begin position="1"/>
        <end position="23"/>
    </location>
</feature>
<organism evidence="6 7">
    <name type="scientific">Hymenobacter glaciei</name>
    <dbReference type="NCBI Taxonomy" id="877209"/>
    <lineage>
        <taxon>Bacteria</taxon>
        <taxon>Pseudomonadati</taxon>
        <taxon>Bacteroidota</taxon>
        <taxon>Cytophagia</taxon>
        <taxon>Cytophagales</taxon>
        <taxon>Hymenobacteraceae</taxon>
        <taxon>Hymenobacter</taxon>
    </lineage>
</organism>
<sequence length="819" mass="88111">MKTATASFLLFSALAAVPAATLAQTPVAAATKALRPATTQPLSGTVADSLSQQALPFATVLLQTAGDAKNVLSTVTNEQGAYRFEAVPAGAYELRVRYLGYKTGAPVAVTIAADHAATLPLLRVAADRQLLKGVTVTATRPFIEQRADKLVLNVAASPIAAGGTAYDVLGRAPGVLESGAGFQLRGKTVAVLLDGKTTNLSGEDLKNLLSAMPGSTLDQVEIIANPSARYDANGSAIINIITTKSRKLGTNGVATGGLGAGQYGRYNAGFSLNHRTEKLNVYGSLDRLQNQTYASTSAVRSNSGEFDIRENGREVRQQQNNSAKLGLDYQLSKTTSAGILVKGLLNTRDRDGQTLAVLSGTAASAPLAVSRVRTLGTTQVLSPSVNVYYKTKLDTTGRTLSLNADYFGYAKNARTDYNTRFFDADFQQTSPAGLLRDNTPVRNAVYSAKADYAQPLYKGTLEAGLKTTFTSTDNDIRWEQATAGQPWTADLGKTNHFVYRENINAAYGTFSRTVRKVNVQLGLRAEQTNTLGTSLTTGQATERHYLNLFPSVSGQYNVSEKTQVGLSYSRKIDRFAFGVVNPFLTYISPYSYAQGNPGVRPSFSHNFEFTHSYNNLLTTSISYGLHTDVLTESYRRNAATQVVVHSFQNLGRAESLSASATLSKPFLGGKWFTSTTLGLEYARISSAGVGLNTARPSYYLATNHTVKLPYGLKAEASANYMSPMTFGGVAFHARFSSSFGVSKSLFKEAATLTLNVSDVLNTQQNSYDVLAGGINSTNLDKVESRFVKLNFSYKFGNQRVKASQRRSTGIEGERSRMEN</sequence>
<dbReference type="Gene3D" id="2.60.40.1120">
    <property type="entry name" value="Carboxypeptidase-like, regulatory domain"/>
    <property type="match status" value="1"/>
</dbReference>
<reference evidence="7" key="1">
    <citation type="journal article" date="2019" name="Int. J. Syst. Evol. Microbiol.">
        <title>The Global Catalogue of Microorganisms (GCM) 10K type strain sequencing project: providing services to taxonomists for standard genome sequencing and annotation.</title>
        <authorList>
            <consortium name="The Broad Institute Genomics Platform"/>
            <consortium name="The Broad Institute Genome Sequencing Center for Infectious Disease"/>
            <person name="Wu L."/>
            <person name="Ma J."/>
        </authorList>
    </citation>
    <scope>NUCLEOTIDE SEQUENCE [LARGE SCALE GENOMIC DNA]</scope>
    <source>
        <strain evidence="7">JCM 17225</strain>
    </source>
</reference>
<accession>A0ABP7UZC8</accession>
<protein>
    <submittedName>
        <fullName evidence="6">Outer membrane beta-barrel family protein</fullName>
    </submittedName>
</protein>
<dbReference type="InterPro" id="IPR013784">
    <property type="entry name" value="Carb-bd-like_fold"/>
</dbReference>
<feature type="domain" description="Outer membrane protein beta-barrel" evidence="5">
    <location>
        <begin position="392"/>
        <end position="793"/>
    </location>
</feature>
<dbReference type="SUPFAM" id="SSF56935">
    <property type="entry name" value="Porins"/>
    <property type="match status" value="1"/>
</dbReference>
<keyword evidence="2" id="KW-0472">Membrane</keyword>
<dbReference type="InterPro" id="IPR036942">
    <property type="entry name" value="Beta-barrel_TonB_sf"/>
</dbReference>
<feature type="chain" id="PRO_5046178632" evidence="4">
    <location>
        <begin position="24"/>
        <end position="819"/>
    </location>
</feature>
<dbReference type="Pfam" id="PF13620">
    <property type="entry name" value="CarboxypepD_reg"/>
    <property type="match status" value="1"/>
</dbReference>